<feature type="transmembrane region" description="Helical" evidence="5">
    <location>
        <begin position="105"/>
        <end position="130"/>
    </location>
</feature>
<organism evidence="6 7">
    <name type="scientific">Aporhodopirellula rubra</name>
    <dbReference type="NCBI Taxonomy" id="980271"/>
    <lineage>
        <taxon>Bacteria</taxon>
        <taxon>Pseudomonadati</taxon>
        <taxon>Planctomycetota</taxon>
        <taxon>Planctomycetia</taxon>
        <taxon>Pirellulales</taxon>
        <taxon>Pirellulaceae</taxon>
        <taxon>Aporhodopirellula</taxon>
    </lineage>
</organism>
<evidence type="ECO:0000313" key="6">
    <source>
        <dbReference type="EMBL" id="MBB3207467.1"/>
    </source>
</evidence>
<name>A0A7W5E1A6_9BACT</name>
<evidence type="ECO:0000256" key="5">
    <source>
        <dbReference type="SAM" id="Phobius"/>
    </source>
</evidence>
<keyword evidence="7" id="KW-1185">Reference proteome</keyword>
<evidence type="ECO:0000256" key="3">
    <source>
        <dbReference type="ARBA" id="ARBA00022989"/>
    </source>
</evidence>
<dbReference type="PIRSF" id="PIRSF006060">
    <property type="entry name" value="AA_transporter"/>
    <property type="match status" value="1"/>
</dbReference>
<keyword evidence="4 5" id="KW-0472">Membrane</keyword>
<gene>
    <name evidence="6" type="ORF">FHS27_003288</name>
</gene>
<dbReference type="PANTHER" id="PTHR11785">
    <property type="entry name" value="AMINO ACID TRANSPORTER"/>
    <property type="match status" value="1"/>
</dbReference>
<evidence type="ECO:0000256" key="1">
    <source>
        <dbReference type="ARBA" id="ARBA00004141"/>
    </source>
</evidence>
<comment type="subcellular location">
    <subcellularLocation>
        <location evidence="1">Membrane</location>
        <topology evidence="1">Multi-pass membrane protein</topology>
    </subcellularLocation>
</comment>
<dbReference type="Proteomes" id="UP000536179">
    <property type="component" value="Unassembled WGS sequence"/>
</dbReference>
<feature type="transmembrane region" description="Helical" evidence="5">
    <location>
        <begin position="142"/>
        <end position="162"/>
    </location>
</feature>
<keyword evidence="2 5" id="KW-0812">Transmembrane</keyword>
<dbReference type="EMBL" id="JACHXU010000010">
    <property type="protein sequence ID" value="MBB3207467.1"/>
    <property type="molecule type" value="Genomic_DNA"/>
</dbReference>
<dbReference type="Pfam" id="PF13520">
    <property type="entry name" value="AA_permease_2"/>
    <property type="match status" value="1"/>
</dbReference>
<feature type="transmembrane region" description="Helical" evidence="5">
    <location>
        <begin position="61"/>
        <end position="84"/>
    </location>
</feature>
<keyword evidence="3 5" id="KW-1133">Transmembrane helix</keyword>
<dbReference type="GO" id="GO:0016020">
    <property type="term" value="C:membrane"/>
    <property type="evidence" value="ECO:0007669"/>
    <property type="project" value="UniProtKB-SubCell"/>
</dbReference>
<feature type="transmembrane region" description="Helical" evidence="5">
    <location>
        <begin position="425"/>
        <end position="443"/>
    </location>
</feature>
<dbReference type="PANTHER" id="PTHR11785:SF512">
    <property type="entry name" value="SOBREMESA, ISOFORM B"/>
    <property type="match status" value="1"/>
</dbReference>
<feature type="transmembrane region" description="Helical" evidence="5">
    <location>
        <begin position="212"/>
        <end position="235"/>
    </location>
</feature>
<dbReference type="GO" id="GO:0015179">
    <property type="term" value="F:L-amino acid transmembrane transporter activity"/>
    <property type="evidence" value="ECO:0007669"/>
    <property type="project" value="TreeGrafter"/>
</dbReference>
<reference evidence="6 7" key="1">
    <citation type="submission" date="2020-08" db="EMBL/GenBank/DDBJ databases">
        <title>Genomic Encyclopedia of Type Strains, Phase III (KMG-III): the genomes of soil and plant-associated and newly described type strains.</title>
        <authorList>
            <person name="Whitman W."/>
        </authorList>
    </citation>
    <scope>NUCLEOTIDE SEQUENCE [LARGE SCALE GENOMIC DNA]</scope>
    <source>
        <strain evidence="6 7">CECT 8075</strain>
    </source>
</reference>
<feature type="transmembrane region" description="Helical" evidence="5">
    <location>
        <begin position="33"/>
        <end position="55"/>
    </location>
</feature>
<accession>A0A7W5E1A6</accession>
<proteinExistence type="predicted"/>
<evidence type="ECO:0000256" key="4">
    <source>
        <dbReference type="ARBA" id="ARBA00023136"/>
    </source>
</evidence>
<dbReference type="Gene3D" id="1.20.1740.10">
    <property type="entry name" value="Amino acid/polyamine transporter I"/>
    <property type="match status" value="1"/>
</dbReference>
<feature type="transmembrane region" description="Helical" evidence="5">
    <location>
        <begin position="369"/>
        <end position="386"/>
    </location>
</feature>
<feature type="transmembrane region" description="Helical" evidence="5">
    <location>
        <begin position="174"/>
        <end position="192"/>
    </location>
</feature>
<protein>
    <submittedName>
        <fullName evidence="6">APA family basic amino acid/polyamine antiporter</fullName>
    </submittedName>
</protein>
<evidence type="ECO:0000313" key="7">
    <source>
        <dbReference type="Proteomes" id="UP000536179"/>
    </source>
</evidence>
<feature type="transmembrane region" description="Helical" evidence="5">
    <location>
        <begin position="299"/>
        <end position="323"/>
    </location>
</feature>
<feature type="transmembrane region" description="Helical" evidence="5">
    <location>
        <begin position="398"/>
        <end position="419"/>
    </location>
</feature>
<dbReference type="AlphaFoldDB" id="A0A7W5E1A6"/>
<sequence>MPIRGDASNQPRVLMDRPAPPDLPNGSLGQWSLATLVIASMIGAGVFTTSGFAIADLGDPRWVMVAWAIGGVIAISGAISYGQLARLLTDNGGEYLFLSRFVHPAVGFIAGWVSVLAGFTGAGALAAIAMETYAIGDWERPSWLPPGGIAICLVVVCTVAHAFHTRRGAIRHNVLVAVKLLLIGWFIVWSIGLWPNWHVANSSMPPTTKPSLFTMATSVMWISLSYCGFNAAIYVGREARQGWNDIAGAMVKATVGVTLLYLVLNAIMVFGAAPDEILGKQDVAAVAAKAIGGTSLANLVRVAICLGLASSVSSTIMAGPRVYAKMASDGVLPRWFDSEQSPPTRSVVLQGIAIAIVVSFASLQDLLSYLGLTLSLCSAATVAILLGSGRLGVSINRIGMAAAWFYVVATSVTIGLAAWHRPDNVIATVLTIVSGLIVYSLTLRREAA</sequence>
<comment type="caution">
    <text evidence="6">The sequence shown here is derived from an EMBL/GenBank/DDBJ whole genome shotgun (WGS) entry which is preliminary data.</text>
</comment>
<dbReference type="InterPro" id="IPR050598">
    <property type="entry name" value="AminoAcid_Transporter"/>
</dbReference>
<dbReference type="InterPro" id="IPR002293">
    <property type="entry name" value="AA/rel_permease1"/>
</dbReference>
<feature type="transmembrane region" description="Helical" evidence="5">
    <location>
        <begin position="247"/>
        <end position="273"/>
    </location>
</feature>
<feature type="transmembrane region" description="Helical" evidence="5">
    <location>
        <begin position="344"/>
        <end position="363"/>
    </location>
</feature>
<dbReference type="RefSeq" id="WP_184305790.1">
    <property type="nucleotide sequence ID" value="NZ_JACHXU010000010.1"/>
</dbReference>
<evidence type="ECO:0000256" key="2">
    <source>
        <dbReference type="ARBA" id="ARBA00022692"/>
    </source>
</evidence>